<evidence type="ECO:0000256" key="11">
    <source>
        <dbReference type="ARBA" id="ARBA00023136"/>
    </source>
</evidence>
<dbReference type="Proteomes" id="UP000242638">
    <property type="component" value="Unassembled WGS sequence"/>
</dbReference>
<dbReference type="PANTHER" id="PTHR10383:SF15">
    <property type="entry name" value="SERINE INCORPORATOR 1"/>
    <property type="match status" value="1"/>
</dbReference>
<evidence type="ECO:0000256" key="8">
    <source>
        <dbReference type="ARBA" id="ARBA00022824"/>
    </source>
</evidence>
<accession>A0A3P9MUF3</accession>
<dbReference type="GO" id="GO:0008654">
    <property type="term" value="P:phospholipid biosynthetic process"/>
    <property type="evidence" value="ECO:0007669"/>
    <property type="project" value="UniProtKB-KW"/>
</dbReference>
<dbReference type="STRING" id="8081.ENSPREP00000000879"/>
<evidence type="ECO:0000256" key="15">
    <source>
        <dbReference type="ARBA" id="ARBA00037552"/>
    </source>
</evidence>
<evidence type="ECO:0000256" key="16">
    <source>
        <dbReference type="ARBA" id="ARBA00040945"/>
    </source>
</evidence>
<evidence type="ECO:0000256" key="4">
    <source>
        <dbReference type="ARBA" id="ARBA00022516"/>
    </source>
</evidence>
<comment type="subunit">
    <text evidence="3">Interacts with SPTLC1.</text>
</comment>
<feature type="transmembrane region" description="Helical" evidence="18">
    <location>
        <begin position="236"/>
        <end position="257"/>
    </location>
</feature>
<proteinExistence type="inferred from homology"/>
<dbReference type="GO" id="GO:0005789">
    <property type="term" value="C:endoplasmic reticulum membrane"/>
    <property type="evidence" value="ECO:0007669"/>
    <property type="project" value="UniProtKB-SubCell"/>
</dbReference>
<keyword evidence="13" id="KW-1208">Phospholipid metabolism</keyword>
<dbReference type="Pfam" id="PF03348">
    <property type="entry name" value="Serinc"/>
    <property type="match status" value="1"/>
</dbReference>
<sequence>NALFQPKIWKVLPNQTLKTLLSVTALNYLLSLVSLVLFYVYYTHSDGCTENKVFISINLLLCVTASVMSVLPQIQESQPRSGLLQSSLVTLYTMYLTWSAMTNEPDRDCNPSLLGIIGLNSTSPKGQDHHIVNLLCFCLSTSIRNSSNAQVNKLTLTTDESALIEDGPQTDSFEESSGLNRAVDNEKDGVTYSYSFFHFMLFLASLYIMMTLTNWYSPDSKYETMTSRWPSVWVKISSSWICIGLYVWTLVAPLVLVNRDFD</sequence>
<feature type="transmembrane region" description="Helical" evidence="18">
    <location>
        <begin position="196"/>
        <end position="216"/>
    </location>
</feature>
<organism evidence="19 20">
    <name type="scientific">Poecilia reticulata</name>
    <name type="common">Guppy</name>
    <name type="synonym">Acanthophacelus reticulatus</name>
    <dbReference type="NCBI Taxonomy" id="8081"/>
    <lineage>
        <taxon>Eukaryota</taxon>
        <taxon>Metazoa</taxon>
        <taxon>Chordata</taxon>
        <taxon>Craniata</taxon>
        <taxon>Vertebrata</taxon>
        <taxon>Euteleostomi</taxon>
        <taxon>Actinopterygii</taxon>
        <taxon>Neopterygii</taxon>
        <taxon>Teleostei</taxon>
        <taxon>Neoteleostei</taxon>
        <taxon>Acanthomorphata</taxon>
        <taxon>Ovalentaria</taxon>
        <taxon>Atherinomorphae</taxon>
        <taxon>Cyprinodontiformes</taxon>
        <taxon>Poeciliidae</taxon>
        <taxon>Poeciliinae</taxon>
        <taxon>Poecilia</taxon>
    </lineage>
</organism>
<reference evidence="20" key="1">
    <citation type="submission" date="2013-11" db="EMBL/GenBank/DDBJ databases">
        <title>The genomic landscape of the Guanapo guppy.</title>
        <authorList>
            <person name="Kuenstner A."/>
            <person name="Dreyer C."/>
        </authorList>
    </citation>
    <scope>NUCLEOTIDE SEQUENCE</scope>
    <source>
        <strain evidence="20">Guanapo</strain>
    </source>
</reference>
<evidence type="ECO:0000313" key="20">
    <source>
        <dbReference type="Proteomes" id="UP000242638"/>
    </source>
</evidence>
<dbReference type="Ensembl" id="ENSPRET00000000918.1">
    <property type="protein sequence ID" value="ENSPREP00000000879.1"/>
    <property type="gene ID" value="ENSPREG00000000665.1"/>
</dbReference>
<dbReference type="InterPro" id="IPR005016">
    <property type="entry name" value="TDE1/TMS"/>
</dbReference>
<evidence type="ECO:0000256" key="6">
    <source>
        <dbReference type="ARBA" id="ARBA00022692"/>
    </source>
</evidence>
<keyword evidence="9 18" id="KW-1133">Transmembrane helix</keyword>
<evidence type="ECO:0000256" key="9">
    <source>
        <dbReference type="ARBA" id="ARBA00022989"/>
    </source>
</evidence>
<evidence type="ECO:0000313" key="19">
    <source>
        <dbReference type="Ensembl" id="ENSPREP00000000879.1"/>
    </source>
</evidence>
<evidence type="ECO:0000256" key="18">
    <source>
        <dbReference type="SAM" id="Phobius"/>
    </source>
</evidence>
<keyword evidence="8" id="KW-0256">Endoplasmic reticulum</keyword>
<protein>
    <recommendedName>
        <fullName evidence="16">Serine incorporator 1</fullName>
    </recommendedName>
    <alternativeName>
        <fullName evidence="17">Tumor differentially expressed protein 2</fullName>
    </alternativeName>
</protein>
<comment type="subcellular location">
    <subcellularLocation>
        <location evidence="1">Endoplasmic reticulum membrane</location>
        <topology evidence="1">Multi-pass membrane protein</topology>
    </subcellularLocation>
</comment>
<evidence type="ECO:0000256" key="1">
    <source>
        <dbReference type="ARBA" id="ARBA00004477"/>
    </source>
</evidence>
<keyword evidence="10" id="KW-0443">Lipid metabolism</keyword>
<evidence type="ECO:0000256" key="2">
    <source>
        <dbReference type="ARBA" id="ARBA00006665"/>
    </source>
</evidence>
<dbReference type="GeneTree" id="ENSGT01030000234623"/>
<keyword evidence="20" id="KW-1185">Reference proteome</keyword>
<dbReference type="Bgee" id="ENSPREG00000000665">
    <property type="expression patterns" value="Expressed in head and 1 other cell type or tissue"/>
</dbReference>
<evidence type="ECO:0000256" key="12">
    <source>
        <dbReference type="ARBA" id="ARBA00023209"/>
    </source>
</evidence>
<reference evidence="19" key="2">
    <citation type="submission" date="2025-08" db="UniProtKB">
        <authorList>
            <consortium name="Ensembl"/>
        </authorList>
    </citation>
    <scope>IDENTIFICATION</scope>
    <source>
        <strain evidence="19">Guanapo</strain>
    </source>
</reference>
<reference evidence="19" key="3">
    <citation type="submission" date="2025-09" db="UniProtKB">
        <authorList>
            <consortium name="Ensembl"/>
        </authorList>
    </citation>
    <scope>IDENTIFICATION</scope>
    <source>
        <strain evidence="19">Guanapo</strain>
    </source>
</reference>
<comment type="similarity">
    <text evidence="2">Belongs to the TDE1 family.</text>
</comment>
<dbReference type="PANTHER" id="PTHR10383">
    <property type="entry name" value="SERINE INCORPORATOR"/>
    <property type="match status" value="1"/>
</dbReference>
<dbReference type="AlphaFoldDB" id="A0A3P9MUF3"/>
<keyword evidence="6 18" id="KW-0812">Transmembrane</keyword>
<keyword evidence="7" id="KW-0519">Myristate</keyword>
<evidence type="ECO:0000256" key="3">
    <source>
        <dbReference type="ARBA" id="ARBA00011492"/>
    </source>
</evidence>
<dbReference type="OMA" id="HMEDNER"/>
<evidence type="ECO:0000256" key="17">
    <source>
        <dbReference type="ARBA" id="ARBA00041691"/>
    </source>
</evidence>
<feature type="transmembrane region" description="Helical" evidence="18">
    <location>
        <begin position="20"/>
        <end position="41"/>
    </location>
</feature>
<evidence type="ECO:0000256" key="7">
    <source>
        <dbReference type="ARBA" id="ARBA00022707"/>
    </source>
</evidence>
<keyword evidence="4" id="KW-0444">Lipid biosynthesis</keyword>
<keyword evidence="5" id="KW-0597">Phosphoprotein</keyword>
<keyword evidence="12" id="KW-0594">Phospholipid biosynthesis</keyword>
<evidence type="ECO:0000256" key="5">
    <source>
        <dbReference type="ARBA" id="ARBA00022553"/>
    </source>
</evidence>
<evidence type="ECO:0000256" key="10">
    <source>
        <dbReference type="ARBA" id="ARBA00023098"/>
    </source>
</evidence>
<evidence type="ECO:0000256" key="14">
    <source>
        <dbReference type="ARBA" id="ARBA00023288"/>
    </source>
</evidence>
<keyword evidence="11 18" id="KW-0472">Membrane</keyword>
<comment type="function">
    <text evidence="15">Enhances the incorporation of serine into phosphatidylserine and sphingolipids.</text>
</comment>
<name>A0A3P9MUF3_POERE</name>
<keyword evidence="14" id="KW-0449">Lipoprotein</keyword>
<evidence type="ECO:0000256" key="13">
    <source>
        <dbReference type="ARBA" id="ARBA00023264"/>
    </source>
</evidence>